<feature type="domain" description="N-acetyltransferase" evidence="2">
    <location>
        <begin position="7"/>
        <end position="154"/>
    </location>
</feature>
<dbReference type="SUPFAM" id="SSF55729">
    <property type="entry name" value="Acyl-CoA N-acyltransferases (Nat)"/>
    <property type="match status" value="1"/>
</dbReference>
<dbReference type="PROSITE" id="PS51186">
    <property type="entry name" value="GNAT"/>
    <property type="match status" value="1"/>
</dbReference>
<dbReference type="InterPro" id="IPR000182">
    <property type="entry name" value="GNAT_dom"/>
</dbReference>
<dbReference type="Proteomes" id="UP000651668">
    <property type="component" value="Unassembled WGS sequence"/>
</dbReference>
<name>A0A916X7S8_9SPHI</name>
<dbReference type="EMBL" id="BMIL01000001">
    <property type="protein sequence ID" value="GGC52259.1"/>
    <property type="molecule type" value="Genomic_DNA"/>
</dbReference>
<reference evidence="3" key="2">
    <citation type="submission" date="2020-09" db="EMBL/GenBank/DDBJ databases">
        <authorList>
            <person name="Sun Q."/>
            <person name="Zhou Y."/>
        </authorList>
    </citation>
    <scope>NUCLEOTIDE SEQUENCE</scope>
    <source>
        <strain evidence="3">CGMCC 1.15343</strain>
    </source>
</reference>
<dbReference type="AlphaFoldDB" id="A0A916X7S8"/>
<dbReference type="InterPro" id="IPR016181">
    <property type="entry name" value="Acyl_CoA_acyltransferase"/>
</dbReference>
<evidence type="ECO:0000313" key="4">
    <source>
        <dbReference type="Proteomes" id="UP000651668"/>
    </source>
</evidence>
<gene>
    <name evidence="3" type="ORF">GCM10011387_02180</name>
</gene>
<reference evidence="3" key="1">
    <citation type="journal article" date="2014" name="Int. J. Syst. Evol. Microbiol.">
        <title>Complete genome sequence of Corynebacterium casei LMG S-19264T (=DSM 44701T), isolated from a smear-ripened cheese.</title>
        <authorList>
            <consortium name="US DOE Joint Genome Institute (JGI-PGF)"/>
            <person name="Walter F."/>
            <person name="Albersmeier A."/>
            <person name="Kalinowski J."/>
            <person name="Ruckert C."/>
        </authorList>
    </citation>
    <scope>NUCLEOTIDE SEQUENCE</scope>
    <source>
        <strain evidence="3">CGMCC 1.15343</strain>
    </source>
</reference>
<dbReference type="PANTHER" id="PTHR13947:SF37">
    <property type="entry name" value="LD18367P"/>
    <property type="match status" value="1"/>
</dbReference>
<proteinExistence type="predicted"/>
<organism evidence="3 4">
    <name type="scientific">Pedobacter quisquiliarum</name>
    <dbReference type="NCBI Taxonomy" id="1834438"/>
    <lineage>
        <taxon>Bacteria</taxon>
        <taxon>Pseudomonadati</taxon>
        <taxon>Bacteroidota</taxon>
        <taxon>Sphingobacteriia</taxon>
        <taxon>Sphingobacteriales</taxon>
        <taxon>Sphingobacteriaceae</taxon>
        <taxon>Pedobacter</taxon>
    </lineage>
</organism>
<dbReference type="Pfam" id="PF00583">
    <property type="entry name" value="Acetyltransf_1"/>
    <property type="match status" value="1"/>
</dbReference>
<dbReference type="GO" id="GO:0008080">
    <property type="term" value="F:N-acetyltransferase activity"/>
    <property type="evidence" value="ECO:0007669"/>
    <property type="project" value="InterPro"/>
</dbReference>
<dbReference type="CDD" id="cd04301">
    <property type="entry name" value="NAT_SF"/>
    <property type="match status" value="1"/>
</dbReference>
<evidence type="ECO:0000259" key="2">
    <source>
        <dbReference type="PROSITE" id="PS51186"/>
    </source>
</evidence>
<dbReference type="PANTHER" id="PTHR13947">
    <property type="entry name" value="GNAT FAMILY N-ACETYLTRANSFERASE"/>
    <property type="match status" value="1"/>
</dbReference>
<dbReference type="InterPro" id="IPR050769">
    <property type="entry name" value="NAT_camello-type"/>
</dbReference>
<dbReference type="Gene3D" id="3.40.630.30">
    <property type="match status" value="1"/>
</dbReference>
<dbReference type="RefSeq" id="WP_188624970.1">
    <property type="nucleotide sequence ID" value="NZ_BMIL01000001.1"/>
</dbReference>
<keyword evidence="1" id="KW-0808">Transferase</keyword>
<evidence type="ECO:0000256" key="1">
    <source>
        <dbReference type="ARBA" id="ARBA00022679"/>
    </source>
</evidence>
<comment type="caution">
    <text evidence="3">The sequence shown here is derived from an EMBL/GenBank/DDBJ whole genome shotgun (WGS) entry which is preliminary data.</text>
</comment>
<sequence>MNEVEIIEYQSVYQPDFERLNKAWLEAYFTIEPIDRYVLEQPEEAILKPGGMILLARYEGKIIGTVALKVIEPGVYEMTKMCVDTTYKGLGVGKKLCAAAIELAKSINANRLLLYTTSVLETAIAIYRKQGFIDIPLEPGVYARANVKMEYPLHPDAN</sequence>
<accession>A0A916X7S8</accession>
<keyword evidence="4" id="KW-1185">Reference proteome</keyword>
<evidence type="ECO:0000313" key="3">
    <source>
        <dbReference type="EMBL" id="GGC52259.1"/>
    </source>
</evidence>
<protein>
    <recommendedName>
        <fullName evidence="2">N-acetyltransferase domain-containing protein</fullName>
    </recommendedName>
</protein>